<name>A0A2P2N7P3_RHIMU</name>
<dbReference type="AlphaFoldDB" id="A0A2P2N7P3"/>
<organism evidence="1">
    <name type="scientific">Rhizophora mucronata</name>
    <name type="common">Asiatic mangrove</name>
    <dbReference type="NCBI Taxonomy" id="61149"/>
    <lineage>
        <taxon>Eukaryota</taxon>
        <taxon>Viridiplantae</taxon>
        <taxon>Streptophyta</taxon>
        <taxon>Embryophyta</taxon>
        <taxon>Tracheophyta</taxon>
        <taxon>Spermatophyta</taxon>
        <taxon>Magnoliopsida</taxon>
        <taxon>eudicotyledons</taxon>
        <taxon>Gunneridae</taxon>
        <taxon>Pentapetalae</taxon>
        <taxon>rosids</taxon>
        <taxon>fabids</taxon>
        <taxon>Malpighiales</taxon>
        <taxon>Rhizophoraceae</taxon>
        <taxon>Rhizophora</taxon>
    </lineage>
</organism>
<accession>A0A2P2N7P3</accession>
<evidence type="ECO:0000313" key="1">
    <source>
        <dbReference type="EMBL" id="MBX38470.1"/>
    </source>
</evidence>
<proteinExistence type="predicted"/>
<sequence length="36" mass="4200">MTVPTNPQILNYPYTLYFAVSCYPKSNSKLFAMHRC</sequence>
<reference evidence="1" key="1">
    <citation type="submission" date="2018-02" db="EMBL/GenBank/DDBJ databases">
        <title>Rhizophora mucronata_Transcriptome.</title>
        <authorList>
            <person name="Meera S.P."/>
            <person name="Sreeshan A."/>
            <person name="Augustine A."/>
        </authorList>
    </citation>
    <scope>NUCLEOTIDE SEQUENCE</scope>
    <source>
        <tissue evidence="1">Leaf</tissue>
    </source>
</reference>
<dbReference type="EMBL" id="GGEC01057986">
    <property type="protein sequence ID" value="MBX38470.1"/>
    <property type="molecule type" value="Transcribed_RNA"/>
</dbReference>
<protein>
    <submittedName>
        <fullName evidence="1">Uncharacterized protein</fullName>
    </submittedName>
</protein>